<proteinExistence type="predicted"/>
<feature type="chain" id="PRO_5039911194" evidence="1">
    <location>
        <begin position="26"/>
        <end position="143"/>
    </location>
</feature>
<reference evidence="2" key="2">
    <citation type="submission" date="2021-04" db="EMBL/GenBank/DDBJ databases">
        <authorList>
            <person name="Podell S."/>
        </authorList>
    </citation>
    <scope>NUCLEOTIDE SEQUENCE</scope>
    <source>
        <strain evidence="2">Hildebrandi</strain>
    </source>
</reference>
<dbReference type="Proteomes" id="UP000693970">
    <property type="component" value="Unassembled WGS sequence"/>
</dbReference>
<organism evidence="2 3">
    <name type="scientific">Nitzschia inconspicua</name>
    <dbReference type="NCBI Taxonomy" id="303405"/>
    <lineage>
        <taxon>Eukaryota</taxon>
        <taxon>Sar</taxon>
        <taxon>Stramenopiles</taxon>
        <taxon>Ochrophyta</taxon>
        <taxon>Bacillariophyta</taxon>
        <taxon>Bacillariophyceae</taxon>
        <taxon>Bacillariophycidae</taxon>
        <taxon>Bacillariales</taxon>
        <taxon>Bacillariaceae</taxon>
        <taxon>Nitzschia</taxon>
    </lineage>
</organism>
<evidence type="ECO:0000256" key="1">
    <source>
        <dbReference type="SAM" id="SignalP"/>
    </source>
</evidence>
<evidence type="ECO:0000313" key="2">
    <source>
        <dbReference type="EMBL" id="KAG7355842.1"/>
    </source>
</evidence>
<accession>A0A9K3PQC8</accession>
<comment type="caution">
    <text evidence="2">The sequence shown here is derived from an EMBL/GenBank/DDBJ whole genome shotgun (WGS) entry which is preliminary data.</text>
</comment>
<dbReference type="EMBL" id="JAGRRH010000015">
    <property type="protein sequence ID" value="KAG7355842.1"/>
    <property type="molecule type" value="Genomic_DNA"/>
</dbReference>
<name>A0A9K3PQC8_9STRA</name>
<dbReference type="AlphaFoldDB" id="A0A9K3PQC8"/>
<keyword evidence="3" id="KW-1185">Reference proteome</keyword>
<reference evidence="2" key="1">
    <citation type="journal article" date="2021" name="Sci. Rep.">
        <title>Diploid genomic architecture of Nitzschia inconspicua, an elite biomass production diatom.</title>
        <authorList>
            <person name="Oliver A."/>
            <person name="Podell S."/>
            <person name="Pinowska A."/>
            <person name="Traller J.C."/>
            <person name="Smith S.R."/>
            <person name="McClure R."/>
            <person name="Beliaev A."/>
            <person name="Bohutskyi P."/>
            <person name="Hill E.A."/>
            <person name="Rabines A."/>
            <person name="Zheng H."/>
            <person name="Allen L.Z."/>
            <person name="Kuo A."/>
            <person name="Grigoriev I.V."/>
            <person name="Allen A.E."/>
            <person name="Hazlebeck D."/>
            <person name="Allen E.E."/>
        </authorList>
    </citation>
    <scope>NUCLEOTIDE SEQUENCE</scope>
    <source>
        <strain evidence="2">Hildebrandi</strain>
    </source>
</reference>
<evidence type="ECO:0000313" key="3">
    <source>
        <dbReference type="Proteomes" id="UP000693970"/>
    </source>
</evidence>
<protein>
    <submittedName>
        <fullName evidence="2">Uncharacterized protein</fullName>
    </submittedName>
</protein>
<keyword evidence="1" id="KW-0732">Signal</keyword>
<sequence>MKKRHVSSTASALLGLAAVATTLRSQPINHASAFTPNNIQLRSQSGILSTTTTTTTTTKTKTHLSTLFLSTIDQDCGCGPTPNKIVFSGKPSDAAKRSNPRQVIKEATASIYDVNGKSVLLEDLLLNQNDNHVSIVVFLRSLG</sequence>
<feature type="signal peptide" evidence="1">
    <location>
        <begin position="1"/>
        <end position="25"/>
    </location>
</feature>
<gene>
    <name evidence="2" type="ORF">IV203_000528</name>
</gene>